<dbReference type="OrthoDB" id="975025at2"/>
<comment type="caution">
    <text evidence="8">The sequence shown here is derived from an EMBL/GenBank/DDBJ whole genome shotgun (WGS) entry which is preliminary data.</text>
</comment>
<evidence type="ECO:0000313" key="8">
    <source>
        <dbReference type="EMBL" id="KQC31414.1"/>
    </source>
</evidence>
<gene>
    <name evidence="8" type="ORF">AAY42_17150</name>
</gene>
<keyword evidence="6" id="KW-0106">Calcium</keyword>
<evidence type="ECO:0000256" key="6">
    <source>
        <dbReference type="ARBA" id="ARBA00022837"/>
    </source>
</evidence>
<protein>
    <submittedName>
        <fullName evidence="8">Sulfatase</fullName>
    </submittedName>
</protein>
<feature type="domain" description="Sulfatase N-terminal" evidence="7">
    <location>
        <begin position="35"/>
        <end position="402"/>
    </location>
</feature>
<dbReference type="PATRIC" id="fig|1547436.3.peg.3532"/>
<keyword evidence="5" id="KW-0378">Hydrolase</keyword>
<evidence type="ECO:0000256" key="1">
    <source>
        <dbReference type="ARBA" id="ARBA00001913"/>
    </source>
</evidence>
<proteinExistence type="inferred from homology"/>
<dbReference type="PROSITE" id="PS51257">
    <property type="entry name" value="PROKAR_LIPOPROTEIN"/>
    <property type="match status" value="1"/>
</dbReference>
<dbReference type="AlphaFoldDB" id="A0A0Q0X1D3"/>
<dbReference type="Gene3D" id="3.30.1120.10">
    <property type="match status" value="1"/>
</dbReference>
<dbReference type="InterPro" id="IPR024607">
    <property type="entry name" value="Sulfatase_CS"/>
</dbReference>
<keyword evidence="4" id="KW-0732">Signal</keyword>
<evidence type="ECO:0000256" key="4">
    <source>
        <dbReference type="ARBA" id="ARBA00022729"/>
    </source>
</evidence>
<dbReference type="CDD" id="cd16144">
    <property type="entry name" value="ARS_like"/>
    <property type="match status" value="1"/>
</dbReference>
<dbReference type="PROSITE" id="PS00523">
    <property type="entry name" value="SULFATASE_1"/>
    <property type="match status" value="1"/>
</dbReference>
<dbReference type="Gene3D" id="3.40.720.10">
    <property type="entry name" value="Alkaline Phosphatase, subunit A"/>
    <property type="match status" value="1"/>
</dbReference>
<evidence type="ECO:0000313" key="9">
    <source>
        <dbReference type="Proteomes" id="UP000050827"/>
    </source>
</evidence>
<dbReference type="EMBL" id="LCTZ01000002">
    <property type="protein sequence ID" value="KQC31414.1"/>
    <property type="molecule type" value="Genomic_DNA"/>
</dbReference>
<name>A0A0Q0X1D3_9FLAO</name>
<dbReference type="PANTHER" id="PTHR42693">
    <property type="entry name" value="ARYLSULFATASE FAMILY MEMBER"/>
    <property type="match status" value="1"/>
</dbReference>
<dbReference type="Proteomes" id="UP000050827">
    <property type="component" value="Unassembled WGS sequence"/>
</dbReference>
<accession>A0A0Q0X1D3</accession>
<dbReference type="GO" id="GO:0046872">
    <property type="term" value="F:metal ion binding"/>
    <property type="evidence" value="ECO:0007669"/>
    <property type="project" value="UniProtKB-KW"/>
</dbReference>
<dbReference type="Pfam" id="PF00884">
    <property type="entry name" value="Sulfatase"/>
    <property type="match status" value="1"/>
</dbReference>
<dbReference type="STRING" id="346185.AAY42_17150"/>
<dbReference type="SUPFAM" id="SSF53649">
    <property type="entry name" value="Alkaline phosphatase-like"/>
    <property type="match status" value="1"/>
</dbReference>
<evidence type="ECO:0000256" key="5">
    <source>
        <dbReference type="ARBA" id="ARBA00022801"/>
    </source>
</evidence>
<comment type="similarity">
    <text evidence="2">Belongs to the sulfatase family.</text>
</comment>
<keyword evidence="3" id="KW-0479">Metal-binding</keyword>
<reference evidence="8 9" key="1">
    <citation type="submission" date="2015-04" db="EMBL/GenBank/DDBJ databases">
        <title>Complete genome of flavobacterium.</title>
        <authorList>
            <person name="Kwon Y.M."/>
            <person name="Kim S.-J."/>
        </authorList>
    </citation>
    <scope>NUCLEOTIDE SEQUENCE [LARGE SCALE GENOMIC DNA]</scope>
    <source>
        <strain evidence="8 9">DK169</strain>
    </source>
</reference>
<evidence type="ECO:0000259" key="7">
    <source>
        <dbReference type="Pfam" id="PF00884"/>
    </source>
</evidence>
<evidence type="ECO:0000256" key="2">
    <source>
        <dbReference type="ARBA" id="ARBA00008779"/>
    </source>
</evidence>
<dbReference type="InterPro" id="IPR017850">
    <property type="entry name" value="Alkaline_phosphatase_core_sf"/>
</dbReference>
<comment type="cofactor">
    <cofactor evidence="1">
        <name>Ca(2+)</name>
        <dbReference type="ChEBI" id="CHEBI:29108"/>
    </cofactor>
</comment>
<dbReference type="InterPro" id="IPR050738">
    <property type="entry name" value="Sulfatase"/>
</dbReference>
<sequence length="509" mass="57952">MVNKEQGNRVRKLFFLIAILTIGFFGCSQKTNGKPNIVFIMADDLGWQDVGFMGSQWFETPNLDVLAKQSLVFNQAYMYPTCSPSRAALLTGKQSFRTQVYNVPVLEKKYAPDENIYSRWTVGKEHDTYANPLKEAGYKLIHLGKWHIVGPDPLSELALPYPFDEPLSQPPNGALSWLKSHRSDTVQEYYPTGRGFHENVGGTWWGDPARGYDDGYKAPSGGYKAPFKNPFISDKPSDEWLTDRLTDETINFIERNKSQPFFVNLHYYAPHRPTVVRNSEWIEKFMDKLPDSVTGQGTENLEEIAAYATMVQSLDENVGKIVKYLKENNLLENTLIIFTSDNGFNGLQSVNNRLRGAKGHIYEGGLRVPMFAYWKGTITPGFTDTPIHGLDFFPTFLELAGIDDYMGTLDGESLVPIYQKKEFKERPLFWHVASTYKNPPCSIIRKGKWKLIQFVNDGKIELYNLEEDLGERENCAGENKEVASNLLKELTTWRKENKVPIPASSILEF</sequence>
<dbReference type="GO" id="GO:0004065">
    <property type="term" value="F:arylsulfatase activity"/>
    <property type="evidence" value="ECO:0007669"/>
    <property type="project" value="TreeGrafter"/>
</dbReference>
<dbReference type="PANTHER" id="PTHR42693:SF42">
    <property type="entry name" value="ARYLSULFATASE G"/>
    <property type="match status" value="1"/>
</dbReference>
<evidence type="ECO:0000256" key="3">
    <source>
        <dbReference type="ARBA" id="ARBA00022723"/>
    </source>
</evidence>
<dbReference type="RefSeq" id="WP_055397426.1">
    <property type="nucleotide sequence ID" value="NZ_LCTZ01000002.1"/>
</dbReference>
<organism evidence="8 9">
    <name type="scientific">Flagellimonas eckloniae</name>
    <dbReference type="NCBI Taxonomy" id="346185"/>
    <lineage>
        <taxon>Bacteria</taxon>
        <taxon>Pseudomonadati</taxon>
        <taxon>Bacteroidota</taxon>
        <taxon>Flavobacteriia</taxon>
        <taxon>Flavobacteriales</taxon>
        <taxon>Flavobacteriaceae</taxon>
        <taxon>Flagellimonas</taxon>
    </lineage>
</organism>
<dbReference type="InterPro" id="IPR000917">
    <property type="entry name" value="Sulfatase_N"/>
</dbReference>
<keyword evidence="9" id="KW-1185">Reference proteome</keyword>